<evidence type="ECO:0000313" key="2">
    <source>
        <dbReference type="Proteomes" id="UP000002743"/>
    </source>
</evidence>
<dbReference type="KEGG" id="mei:Msip34_0538"/>
<reference evidence="2" key="1">
    <citation type="submission" date="2009-07" db="EMBL/GenBank/DDBJ databases">
        <title>Complete sequence of chromosome of Methylovorus sp. SIP3-4.</title>
        <authorList>
            <person name="Lucas S."/>
            <person name="Copeland A."/>
            <person name="Lapidus A."/>
            <person name="Glavina del Rio T."/>
            <person name="Tice H."/>
            <person name="Bruce D."/>
            <person name="Goodwin L."/>
            <person name="Pitluck S."/>
            <person name="Clum A."/>
            <person name="Larimer F."/>
            <person name="Land M."/>
            <person name="Hauser L."/>
            <person name="Kyrpides N."/>
            <person name="Mikhailova N."/>
            <person name="Kayluzhnaya M."/>
            <person name="Chistoserdova L."/>
        </authorList>
    </citation>
    <scope>NUCLEOTIDE SEQUENCE [LARGE SCALE GENOMIC DNA]</scope>
    <source>
        <strain evidence="2">SIP3-4</strain>
    </source>
</reference>
<evidence type="ECO:0000313" key="1">
    <source>
        <dbReference type="EMBL" id="ACT49786.1"/>
    </source>
</evidence>
<reference evidence="1 2" key="2">
    <citation type="journal article" date="2011" name="J. Bacteriol.">
        <title>Genomes of three methylotrophs from a single niche uncover genetic and metabolic divergence of Methylophilaceae.</title>
        <authorList>
            <person name="Lapidus A."/>
            <person name="Clum A."/>
            <person name="Labutti K."/>
            <person name="Kaluzhnaya M.G."/>
            <person name="Lim S."/>
            <person name="Beck D.A."/>
            <person name="Glavina Del Rio T."/>
            <person name="Nolan M."/>
            <person name="Mavromatis K."/>
            <person name="Huntemann M."/>
            <person name="Lucas S."/>
            <person name="Lidstrom M.E."/>
            <person name="Ivanova N."/>
            <person name="Chistoserdova L."/>
        </authorList>
    </citation>
    <scope>NUCLEOTIDE SEQUENCE [LARGE SCALE GENOMIC DNA]</scope>
    <source>
        <strain evidence="1 2">SIP3-4</strain>
    </source>
</reference>
<dbReference type="Proteomes" id="UP000002743">
    <property type="component" value="Chromosome"/>
</dbReference>
<proteinExistence type="predicted"/>
<keyword evidence="2" id="KW-1185">Reference proteome</keyword>
<dbReference type="InterPro" id="IPR036249">
    <property type="entry name" value="Thioredoxin-like_sf"/>
</dbReference>
<dbReference type="OrthoDB" id="5956088at2"/>
<dbReference type="SUPFAM" id="SSF52833">
    <property type="entry name" value="Thioredoxin-like"/>
    <property type="match status" value="1"/>
</dbReference>
<dbReference type="AlphaFoldDB" id="C6X9G6"/>
<protein>
    <submittedName>
        <fullName evidence="1">Signal peptide protein</fullName>
    </submittedName>
</protein>
<organism evidence="1 2">
    <name type="scientific">Methylovorus glucosotrophus (strain SIP3-4)</name>
    <dbReference type="NCBI Taxonomy" id="582744"/>
    <lineage>
        <taxon>Bacteria</taxon>
        <taxon>Pseudomonadati</taxon>
        <taxon>Pseudomonadota</taxon>
        <taxon>Betaproteobacteria</taxon>
        <taxon>Nitrosomonadales</taxon>
        <taxon>Methylophilaceae</taxon>
        <taxon>Methylovorus</taxon>
    </lineage>
</organism>
<accession>C6X9G6</accession>
<sequence>MSMRDLTALCGRAAAGMAREIALIGLLMVVSVVGSRWVMAADFQPWQGESRRALEQQYARKPFILALWSLDCAYCAEDLRTLGAWVRQHPHVTLVTVNTDIGQATEAATFIDGLALPAHARWQFAGNDADRLRYQLDPAWYGELPRTYFYDARHQVQAISGRPAKDWLDNWGRSLP</sequence>
<dbReference type="EMBL" id="CP001674">
    <property type="protein sequence ID" value="ACT49786.1"/>
    <property type="molecule type" value="Genomic_DNA"/>
</dbReference>
<gene>
    <name evidence="1" type="ordered locus">Msip34_0538</name>
</gene>
<dbReference type="HOGENOM" id="CLU_110678_0_0_4"/>
<name>C6X9G6_METGS</name>
<dbReference type="STRING" id="582744.Msip34_0538"/>
<dbReference type="eggNOG" id="COG0526">
    <property type="taxonomic scope" value="Bacteria"/>
</dbReference>
<dbReference type="Gene3D" id="3.40.30.10">
    <property type="entry name" value="Glutaredoxin"/>
    <property type="match status" value="1"/>
</dbReference>